<dbReference type="RefSeq" id="WP_184678765.1">
    <property type="nucleotide sequence ID" value="NZ_JACHGY010000001.1"/>
</dbReference>
<dbReference type="InterPro" id="IPR044878">
    <property type="entry name" value="UbiA_sf"/>
</dbReference>
<protein>
    <submittedName>
        <fullName evidence="10">4-hydroxybenzoate polyprenyltransferase</fullName>
    </submittedName>
</protein>
<gene>
    <name evidence="10" type="ORF">HNQ40_003092</name>
</gene>
<evidence type="ECO:0000256" key="5">
    <source>
        <dbReference type="ARBA" id="ARBA00022679"/>
    </source>
</evidence>
<dbReference type="PANTHER" id="PTHR11048">
    <property type="entry name" value="PRENYLTRANSFERASES"/>
    <property type="match status" value="1"/>
</dbReference>
<comment type="cofactor">
    <cofactor evidence="1">
        <name>Mg(2+)</name>
        <dbReference type="ChEBI" id="CHEBI:18420"/>
    </cofactor>
</comment>
<evidence type="ECO:0000313" key="10">
    <source>
        <dbReference type="EMBL" id="MBB6431286.1"/>
    </source>
</evidence>
<keyword evidence="4" id="KW-1003">Cell membrane</keyword>
<keyword evidence="6 9" id="KW-0812">Transmembrane</keyword>
<feature type="transmembrane region" description="Helical" evidence="9">
    <location>
        <begin position="186"/>
        <end position="206"/>
    </location>
</feature>
<dbReference type="InterPro" id="IPR000537">
    <property type="entry name" value="UbiA_prenyltransferase"/>
</dbReference>
<keyword evidence="11" id="KW-1185">Reference proteome</keyword>
<dbReference type="PANTHER" id="PTHR11048:SF28">
    <property type="entry name" value="4-HYDROXYBENZOATE POLYPRENYLTRANSFERASE, MITOCHONDRIAL"/>
    <property type="match status" value="1"/>
</dbReference>
<comment type="caution">
    <text evidence="10">The sequence shown here is derived from an EMBL/GenBank/DDBJ whole genome shotgun (WGS) entry which is preliminary data.</text>
</comment>
<organism evidence="10 11">
    <name type="scientific">Algisphaera agarilytica</name>
    <dbReference type="NCBI Taxonomy" id="1385975"/>
    <lineage>
        <taxon>Bacteria</taxon>
        <taxon>Pseudomonadati</taxon>
        <taxon>Planctomycetota</taxon>
        <taxon>Phycisphaerae</taxon>
        <taxon>Phycisphaerales</taxon>
        <taxon>Phycisphaeraceae</taxon>
        <taxon>Algisphaera</taxon>
    </lineage>
</organism>
<feature type="transmembrane region" description="Helical" evidence="9">
    <location>
        <begin position="161"/>
        <end position="180"/>
    </location>
</feature>
<evidence type="ECO:0000313" key="11">
    <source>
        <dbReference type="Proteomes" id="UP000541810"/>
    </source>
</evidence>
<keyword evidence="5 10" id="KW-0808">Transferase</keyword>
<evidence type="ECO:0000256" key="7">
    <source>
        <dbReference type="ARBA" id="ARBA00022989"/>
    </source>
</evidence>
<dbReference type="Proteomes" id="UP000541810">
    <property type="component" value="Unassembled WGS sequence"/>
</dbReference>
<dbReference type="AlphaFoldDB" id="A0A7X0HAS3"/>
<evidence type="ECO:0000256" key="3">
    <source>
        <dbReference type="ARBA" id="ARBA00005985"/>
    </source>
</evidence>
<evidence type="ECO:0000256" key="9">
    <source>
        <dbReference type="SAM" id="Phobius"/>
    </source>
</evidence>
<evidence type="ECO:0000256" key="4">
    <source>
        <dbReference type="ARBA" id="ARBA00022475"/>
    </source>
</evidence>
<dbReference type="EMBL" id="JACHGY010000001">
    <property type="protein sequence ID" value="MBB6431286.1"/>
    <property type="molecule type" value="Genomic_DNA"/>
</dbReference>
<feature type="transmembrane region" description="Helical" evidence="9">
    <location>
        <begin position="218"/>
        <end position="237"/>
    </location>
</feature>
<evidence type="ECO:0000256" key="6">
    <source>
        <dbReference type="ARBA" id="ARBA00022692"/>
    </source>
</evidence>
<feature type="transmembrane region" description="Helical" evidence="9">
    <location>
        <begin position="64"/>
        <end position="89"/>
    </location>
</feature>
<comment type="similarity">
    <text evidence="3">Belongs to the UbiA prenyltransferase family.</text>
</comment>
<feature type="transmembrane region" description="Helical" evidence="9">
    <location>
        <begin position="133"/>
        <end position="149"/>
    </location>
</feature>
<proteinExistence type="inferred from homology"/>
<evidence type="ECO:0000256" key="2">
    <source>
        <dbReference type="ARBA" id="ARBA00004141"/>
    </source>
</evidence>
<keyword evidence="8 9" id="KW-0472">Membrane</keyword>
<name>A0A7X0HAS3_9BACT</name>
<dbReference type="GO" id="GO:0016765">
    <property type="term" value="F:transferase activity, transferring alkyl or aryl (other than methyl) groups"/>
    <property type="evidence" value="ECO:0007669"/>
    <property type="project" value="InterPro"/>
</dbReference>
<dbReference type="InterPro" id="IPR039653">
    <property type="entry name" value="Prenyltransferase"/>
</dbReference>
<comment type="subcellular location">
    <subcellularLocation>
        <location evidence="2">Membrane</location>
        <topology evidence="2">Multi-pass membrane protein</topology>
    </subcellularLocation>
</comment>
<dbReference type="Pfam" id="PF01040">
    <property type="entry name" value="UbiA"/>
    <property type="match status" value="1"/>
</dbReference>
<accession>A0A7X0HAS3</accession>
<keyword evidence="7 9" id="KW-1133">Transmembrane helix</keyword>
<evidence type="ECO:0000256" key="8">
    <source>
        <dbReference type="ARBA" id="ARBA00023136"/>
    </source>
</evidence>
<dbReference type="Gene3D" id="1.10.357.140">
    <property type="entry name" value="UbiA prenyltransferase"/>
    <property type="match status" value="1"/>
</dbReference>
<reference evidence="10 11" key="1">
    <citation type="submission" date="2020-08" db="EMBL/GenBank/DDBJ databases">
        <title>Genomic Encyclopedia of Type Strains, Phase IV (KMG-IV): sequencing the most valuable type-strain genomes for metagenomic binning, comparative biology and taxonomic classification.</title>
        <authorList>
            <person name="Goeker M."/>
        </authorList>
    </citation>
    <scope>NUCLEOTIDE SEQUENCE [LARGE SCALE GENOMIC DNA]</scope>
    <source>
        <strain evidence="10 11">DSM 103725</strain>
    </source>
</reference>
<sequence>MIGKYLKAWLNLGRISNLPTVWSNVVHGLSVGMFVALLEPLRQEYPGQVPPIGWGDLGRLLDQAFLLLVGMSLLYTAGMVLNDACDVAIDKEDRPNRPIPSGRVTQREAFIGGVVMLALGWACTLVYPQAVSVWAGVLVAAILGYNLLHRWRWAGLVLMPVCRGLVIWLSASAFMAGVGIDADLPRVLGSVLAITCYTLIITLIAWGEALPSMGKLASWIGVMIAGMALVDALFVGLMGLWPMSVFCAGCAVLSLAGQRWIKGS</sequence>
<evidence type="ECO:0000256" key="1">
    <source>
        <dbReference type="ARBA" id="ARBA00001946"/>
    </source>
</evidence>
<dbReference type="GO" id="GO:0006744">
    <property type="term" value="P:ubiquinone biosynthetic process"/>
    <property type="evidence" value="ECO:0007669"/>
    <property type="project" value="TreeGrafter"/>
</dbReference>
<dbReference type="GO" id="GO:0005886">
    <property type="term" value="C:plasma membrane"/>
    <property type="evidence" value="ECO:0007669"/>
    <property type="project" value="TreeGrafter"/>
</dbReference>